<accession>A0A8H6IM54</accession>
<evidence type="ECO:0008006" key="3">
    <source>
        <dbReference type="Google" id="ProtNLM"/>
    </source>
</evidence>
<comment type="caution">
    <text evidence="1">The sequence shown here is derived from an EMBL/GenBank/DDBJ whole genome shotgun (WGS) entry which is preliminary data.</text>
</comment>
<sequence length="371" mass="41880">YKAPVARVYHDATVAAFQETGEDILFKAIGIKEIQGLSSWAVDFSQLGWHIFQPLEGLTMGALYKTWLSTPHRSHHKWQYEYDAEAATLALQGHAIGEVKDVMHLSLPKGWFRGVPVYYGADESCSDATKSDLVRMYREYLVFRRTARGCLERRLGPLAARETIRGGAIWKMMAPGRSFRALAMPAIEHGRRHDGLPKDGGPDSAAVPNNFDFLDEWLSNGDLLRRPYTTLPSVLAELERNMVYIASAWFRAAAVCTLFVTENGYIGRSRRPVQPGDLTCVFDGMTYPAILRPQDGGRYRLQSFALVQDLMAEKAENESSPTWDELSGPSSQLVHLKDNEEDGSLMNHETDQWRLELLPLDNFPQQRFNLV</sequence>
<dbReference type="Proteomes" id="UP000639643">
    <property type="component" value="Unassembled WGS sequence"/>
</dbReference>
<feature type="non-terminal residue" evidence="1">
    <location>
        <position position="1"/>
    </location>
</feature>
<proteinExistence type="predicted"/>
<reference evidence="1" key="1">
    <citation type="journal article" date="2020" name="Phytopathology">
        <title>Genome Sequence Resources of Colletotrichum truncatum, C. plurivorum, C. musicola, and C. sojae: Four Species Pathogenic to Soybean (Glycine max).</title>
        <authorList>
            <person name="Rogerio F."/>
            <person name="Boufleur T.R."/>
            <person name="Ciampi-Guillardi M."/>
            <person name="Sukno S.A."/>
            <person name="Thon M.R."/>
            <person name="Massola Junior N.S."/>
            <person name="Baroncelli R."/>
        </authorList>
    </citation>
    <scope>NUCLEOTIDE SEQUENCE</scope>
    <source>
        <strain evidence="1">LFN0074</strain>
    </source>
</reference>
<organism evidence="1 2">
    <name type="scientific">Colletotrichum musicola</name>
    <dbReference type="NCBI Taxonomy" id="2175873"/>
    <lineage>
        <taxon>Eukaryota</taxon>
        <taxon>Fungi</taxon>
        <taxon>Dikarya</taxon>
        <taxon>Ascomycota</taxon>
        <taxon>Pezizomycotina</taxon>
        <taxon>Sordariomycetes</taxon>
        <taxon>Hypocreomycetidae</taxon>
        <taxon>Glomerellales</taxon>
        <taxon>Glomerellaceae</taxon>
        <taxon>Colletotrichum</taxon>
        <taxon>Colletotrichum orchidearum species complex</taxon>
    </lineage>
</organism>
<gene>
    <name evidence="1" type="ORF">CMUS01_16663</name>
</gene>
<dbReference type="EMBL" id="WIGM01002121">
    <property type="protein sequence ID" value="KAF6783605.1"/>
    <property type="molecule type" value="Genomic_DNA"/>
</dbReference>
<dbReference type="OrthoDB" id="10614894at2759"/>
<dbReference type="AlphaFoldDB" id="A0A8H6IM54"/>
<evidence type="ECO:0000313" key="1">
    <source>
        <dbReference type="EMBL" id="KAF6783605.1"/>
    </source>
</evidence>
<name>A0A8H6IM54_9PEZI</name>
<keyword evidence="2" id="KW-1185">Reference proteome</keyword>
<protein>
    <recommendedName>
        <fullName evidence="3">Heterokaryon incompatibility protein</fullName>
    </recommendedName>
</protein>
<evidence type="ECO:0000313" key="2">
    <source>
        <dbReference type="Proteomes" id="UP000639643"/>
    </source>
</evidence>